<organism evidence="10 11">
    <name type="scientific">Rotaria sordida</name>
    <dbReference type="NCBI Taxonomy" id="392033"/>
    <lineage>
        <taxon>Eukaryota</taxon>
        <taxon>Metazoa</taxon>
        <taxon>Spiralia</taxon>
        <taxon>Gnathifera</taxon>
        <taxon>Rotifera</taxon>
        <taxon>Eurotatoria</taxon>
        <taxon>Bdelloidea</taxon>
        <taxon>Philodinida</taxon>
        <taxon>Philodinidae</taxon>
        <taxon>Rotaria</taxon>
    </lineage>
</organism>
<keyword evidence="2" id="KW-0479">Metal-binding</keyword>
<dbReference type="InterPro" id="IPR008906">
    <property type="entry name" value="HATC_C_dom"/>
</dbReference>
<dbReference type="Pfam" id="PF05699">
    <property type="entry name" value="Dimer_Tnp_hAT"/>
    <property type="match status" value="1"/>
</dbReference>
<dbReference type="Proteomes" id="UP000663874">
    <property type="component" value="Unassembled WGS sequence"/>
</dbReference>
<evidence type="ECO:0000256" key="1">
    <source>
        <dbReference type="ARBA" id="ARBA00004123"/>
    </source>
</evidence>
<evidence type="ECO:0000256" key="4">
    <source>
        <dbReference type="ARBA" id="ARBA00022833"/>
    </source>
</evidence>
<evidence type="ECO:0000259" key="7">
    <source>
        <dbReference type="Pfam" id="PF05699"/>
    </source>
</evidence>
<dbReference type="SUPFAM" id="SSF53098">
    <property type="entry name" value="Ribonuclease H-like"/>
    <property type="match status" value="1"/>
</dbReference>
<dbReference type="InterPro" id="IPR012337">
    <property type="entry name" value="RNaseH-like_sf"/>
</dbReference>
<dbReference type="Pfam" id="PF17919">
    <property type="entry name" value="RT_RNaseH_2"/>
    <property type="match status" value="1"/>
</dbReference>
<dbReference type="PANTHER" id="PTHR46481">
    <property type="entry name" value="ZINC FINGER BED DOMAIN-CONTAINING PROTEIN 4"/>
    <property type="match status" value="1"/>
</dbReference>
<dbReference type="Gene3D" id="3.30.70.270">
    <property type="match status" value="1"/>
</dbReference>
<dbReference type="AlphaFoldDB" id="A0A819LD45"/>
<feature type="domain" description="Hermes trasposase DNA-binding" evidence="8">
    <location>
        <begin position="116"/>
        <end position="175"/>
    </location>
</feature>
<dbReference type="GO" id="GO:0005634">
    <property type="term" value="C:nucleus"/>
    <property type="evidence" value="ECO:0007669"/>
    <property type="project" value="UniProtKB-SubCell"/>
</dbReference>
<dbReference type="InterPro" id="IPR041577">
    <property type="entry name" value="RT_RNaseH_2"/>
</dbReference>
<dbReference type="EMBL" id="CAJOBE010005192">
    <property type="protein sequence ID" value="CAF3964166.1"/>
    <property type="molecule type" value="Genomic_DNA"/>
</dbReference>
<evidence type="ECO:0000313" key="11">
    <source>
        <dbReference type="Proteomes" id="UP000663874"/>
    </source>
</evidence>
<dbReference type="Pfam" id="PF10683">
    <property type="entry name" value="DBD_Tnp_Hermes"/>
    <property type="match status" value="1"/>
</dbReference>
<name>A0A819LD45_9BILA</name>
<dbReference type="InterPro" id="IPR052035">
    <property type="entry name" value="ZnF_BED_domain_contain"/>
</dbReference>
<protein>
    <recommendedName>
        <fullName evidence="12">Transposase</fullName>
    </recommendedName>
</protein>
<comment type="subcellular location">
    <subcellularLocation>
        <location evidence="1">Nucleus</location>
    </subcellularLocation>
</comment>
<gene>
    <name evidence="10" type="ORF">FNK824_LOCUS23957</name>
</gene>
<keyword evidence="5" id="KW-0539">Nucleus</keyword>
<sequence length="825" mass="93521">MSTANPTPFNKRDIERLIEEKNTSISYVKPKETQNMSKCWSQFSQIYIANIKQDFIICDSCKSILVYKSSTGSGCMISHSRSCQTKEKHSDSSDQQRKINHYYKLTSSGKNNVPKRIKNGITSACVEFVVQDGRAFHLLEGSGFVRLAKQLFNAGKLMSSTTTIEIEDLLPDPTTISRNIDRMYAHYKKQLIQLCKSMDYFCLTVDFWTESYTVFHEGLSYCGLLLNHVDLEFQSQAFLLGCFPYEMENKRAATIRSFVDDILQSFGLKLDEEKYIMSDNEPTMKCTFSLNCKRIGCSDHYLNKQLQHAFTSQMIDGEDVTCELAQEMFDSVKHTVSSVRRMHKQQNLSKKLILYSDTRFSGAYNMFTVFLNVFDELDKILDSKLLTYYSRIDKDLLHDICQFLFPFNTVLQTLSDSKRPTLHRVLPFKQFLINKCNINNYDKEGKRLDEKWELSNEHLIATLLHPNLKHFHMCPHLRERAICLLKEEMMKCQQSAQSKCTSSSISSVPSSSSSSISSIPSSSSISSIPSSSSISSIPSSSSISSIPSSSSTSSMRASISSIPSSSSISSTSCSSLSTSSISSSSSSKSISITNSSARKELLMAIYDKQPIVPEKSTIEQELGKYLTSTSMVRDEEEDDVLGYWKEHQTLFPLIASIARKILGIPASNTSEKFHVNFTATNDNQNTKRKNDTTILNEQSIPKKMKLHEVAIDYQDDDEYLYRKFIPKFVTITAPIHAITNFTKINRHKFEWGTSQSQAFSQLKQLLITSPLFLDFPNDNYPVILTTDASEIGIGGTLQQNINGETKNLYYHSQVTSSTQRRYDSY</sequence>
<evidence type="ECO:0000256" key="2">
    <source>
        <dbReference type="ARBA" id="ARBA00022723"/>
    </source>
</evidence>
<dbReference type="GO" id="GO:0046983">
    <property type="term" value="F:protein dimerization activity"/>
    <property type="evidence" value="ECO:0007669"/>
    <property type="project" value="InterPro"/>
</dbReference>
<dbReference type="PANTHER" id="PTHR46481:SF10">
    <property type="entry name" value="ZINC FINGER BED DOMAIN-CONTAINING PROTEIN 39"/>
    <property type="match status" value="1"/>
</dbReference>
<evidence type="ECO:0000256" key="5">
    <source>
        <dbReference type="ARBA" id="ARBA00023242"/>
    </source>
</evidence>
<feature type="domain" description="HAT C-terminal dimerisation" evidence="7">
    <location>
        <begin position="621"/>
        <end position="670"/>
    </location>
</feature>
<evidence type="ECO:0000259" key="8">
    <source>
        <dbReference type="Pfam" id="PF10683"/>
    </source>
</evidence>
<evidence type="ECO:0000256" key="3">
    <source>
        <dbReference type="ARBA" id="ARBA00022771"/>
    </source>
</evidence>
<feature type="region of interest" description="Disordered" evidence="6">
    <location>
        <begin position="502"/>
        <end position="551"/>
    </location>
</feature>
<proteinExistence type="predicted"/>
<dbReference type="SUPFAM" id="SSF56672">
    <property type="entry name" value="DNA/RNA polymerases"/>
    <property type="match status" value="1"/>
</dbReference>
<evidence type="ECO:0008006" key="12">
    <source>
        <dbReference type="Google" id="ProtNLM"/>
    </source>
</evidence>
<dbReference type="SMART" id="SM00614">
    <property type="entry name" value="ZnF_BED"/>
    <property type="match status" value="1"/>
</dbReference>
<feature type="domain" description="Reverse transcriptase/retrotransposon-derived protein RNase H-like" evidence="9">
    <location>
        <begin position="751"/>
        <end position="824"/>
    </location>
</feature>
<reference evidence="10" key="1">
    <citation type="submission" date="2021-02" db="EMBL/GenBank/DDBJ databases">
        <authorList>
            <person name="Nowell W R."/>
        </authorList>
    </citation>
    <scope>NUCLEOTIDE SEQUENCE</scope>
</reference>
<dbReference type="SUPFAM" id="SSF140996">
    <property type="entry name" value="Hermes dimerisation domain"/>
    <property type="match status" value="1"/>
</dbReference>
<keyword evidence="4" id="KW-0862">Zinc</keyword>
<evidence type="ECO:0000256" key="6">
    <source>
        <dbReference type="SAM" id="MobiDB-lite"/>
    </source>
</evidence>
<dbReference type="Gene3D" id="1.10.10.1070">
    <property type="entry name" value="Zinc finger, BED domain-containing"/>
    <property type="match status" value="1"/>
</dbReference>
<comment type="caution">
    <text evidence="10">The sequence shown here is derived from an EMBL/GenBank/DDBJ whole genome shotgun (WGS) entry which is preliminary data.</text>
</comment>
<evidence type="ECO:0000259" key="9">
    <source>
        <dbReference type="Pfam" id="PF17919"/>
    </source>
</evidence>
<dbReference type="InterPro" id="IPR043128">
    <property type="entry name" value="Rev_trsase/Diguanyl_cyclase"/>
</dbReference>
<dbReference type="GO" id="GO:0008270">
    <property type="term" value="F:zinc ion binding"/>
    <property type="evidence" value="ECO:0007669"/>
    <property type="project" value="UniProtKB-KW"/>
</dbReference>
<dbReference type="InterPro" id="IPR043502">
    <property type="entry name" value="DNA/RNA_pol_sf"/>
</dbReference>
<accession>A0A819LD45</accession>
<evidence type="ECO:0000313" key="10">
    <source>
        <dbReference type="EMBL" id="CAF3964166.1"/>
    </source>
</evidence>
<keyword evidence="3" id="KW-0863">Zinc-finger</keyword>
<dbReference type="InterPro" id="IPR018473">
    <property type="entry name" value="Hermes_transposase_DNA-db"/>
</dbReference>